<dbReference type="STRING" id="1423731.FC81_GL000431"/>
<dbReference type="RefSeq" id="WP_057742621.1">
    <property type="nucleotide sequence ID" value="NZ_AZEF01000009.1"/>
</dbReference>
<organism evidence="6 7">
    <name type="scientific">Liquorilactobacillus capillatus DSM 19910</name>
    <dbReference type="NCBI Taxonomy" id="1423731"/>
    <lineage>
        <taxon>Bacteria</taxon>
        <taxon>Bacillati</taxon>
        <taxon>Bacillota</taxon>
        <taxon>Bacilli</taxon>
        <taxon>Lactobacillales</taxon>
        <taxon>Lactobacillaceae</taxon>
        <taxon>Liquorilactobacillus</taxon>
    </lineage>
</organism>
<evidence type="ECO:0000313" key="7">
    <source>
        <dbReference type="Proteomes" id="UP000051621"/>
    </source>
</evidence>
<name>A0A0R1MEX6_9LACO</name>
<keyword evidence="2 5" id="KW-0808">Transferase</keyword>
<keyword evidence="1 5" id="KW-0328">Glycosyltransferase</keyword>
<dbReference type="Pfam" id="PF03808">
    <property type="entry name" value="Glyco_tran_WecG"/>
    <property type="match status" value="1"/>
</dbReference>
<keyword evidence="3 5" id="KW-0777">Teichoic acid biosynthesis</keyword>
<reference evidence="6 7" key="1">
    <citation type="journal article" date="2015" name="Genome Announc.">
        <title>Expanding the biotechnology potential of lactobacilli through comparative genomics of 213 strains and associated genera.</title>
        <authorList>
            <person name="Sun Z."/>
            <person name="Harris H.M."/>
            <person name="McCann A."/>
            <person name="Guo C."/>
            <person name="Argimon S."/>
            <person name="Zhang W."/>
            <person name="Yang X."/>
            <person name="Jeffery I.B."/>
            <person name="Cooney J.C."/>
            <person name="Kagawa T.F."/>
            <person name="Liu W."/>
            <person name="Song Y."/>
            <person name="Salvetti E."/>
            <person name="Wrobel A."/>
            <person name="Rasinkangas P."/>
            <person name="Parkhill J."/>
            <person name="Rea M.C."/>
            <person name="O'Sullivan O."/>
            <person name="Ritari J."/>
            <person name="Douillard F.P."/>
            <person name="Paul Ross R."/>
            <person name="Yang R."/>
            <person name="Briner A.E."/>
            <person name="Felis G.E."/>
            <person name="de Vos W.M."/>
            <person name="Barrangou R."/>
            <person name="Klaenhammer T.R."/>
            <person name="Caufield P.W."/>
            <person name="Cui Y."/>
            <person name="Zhang H."/>
            <person name="O'Toole P.W."/>
        </authorList>
    </citation>
    <scope>NUCLEOTIDE SEQUENCE [LARGE SCALE GENOMIC DNA]</scope>
    <source>
        <strain evidence="6 7">DSM 19910</strain>
    </source>
</reference>
<comment type="catalytic activity">
    <reaction evidence="5">
        <text>UDP-N-acetyl-alpha-D-mannosamine + N-acetyl-alpha-D-glucosaminyl-di-trans,octa-cis-undecaprenyl diphosphate = N-acetyl-beta-D-mannosaminyl-(1-&gt;4)-N-acetyl-alpha-D-glucosaminyl di-trans,octa-cis-undecaprenyl diphosphate + UDP + H(+)</text>
        <dbReference type="Rhea" id="RHEA:16053"/>
        <dbReference type="ChEBI" id="CHEBI:15378"/>
        <dbReference type="ChEBI" id="CHEBI:58223"/>
        <dbReference type="ChEBI" id="CHEBI:62959"/>
        <dbReference type="ChEBI" id="CHEBI:68623"/>
        <dbReference type="ChEBI" id="CHEBI:132210"/>
        <dbReference type="EC" id="2.4.1.187"/>
    </reaction>
</comment>
<comment type="caution">
    <text evidence="6">The sequence shown here is derived from an EMBL/GenBank/DDBJ whole genome shotgun (WGS) entry which is preliminary data.</text>
</comment>
<evidence type="ECO:0000256" key="1">
    <source>
        <dbReference type="ARBA" id="ARBA00022676"/>
    </source>
</evidence>
<comment type="pathway">
    <text evidence="5">Cell wall biogenesis; teichoic acid biosynthesis.</text>
</comment>
<dbReference type="PANTHER" id="PTHR34136">
    <property type="match status" value="1"/>
</dbReference>
<comment type="function">
    <text evidence="5">Catalyzes the conversion of GlcNAc-PP-undecaprenol into ManNAc-GlcNAc-PP-undecaprenol, the first committed lipid intermediate in the de novo synthesis of teichoic acid.</text>
</comment>
<keyword evidence="4 5" id="KW-0961">Cell wall biogenesis/degradation</keyword>
<dbReference type="InterPro" id="IPR004629">
    <property type="entry name" value="WecG_TagA_CpsF"/>
</dbReference>
<dbReference type="NCBIfam" id="TIGR00696">
    <property type="entry name" value="wecG_tagA_cpsF"/>
    <property type="match status" value="1"/>
</dbReference>
<comment type="similarity">
    <text evidence="5">Belongs to the glycosyltransferase 26 family. TagA/TarA subfamily.</text>
</comment>
<dbReference type="CDD" id="cd06533">
    <property type="entry name" value="Glyco_transf_WecG_TagA"/>
    <property type="match status" value="1"/>
</dbReference>
<keyword evidence="7" id="KW-1185">Reference proteome</keyword>
<proteinExistence type="inferred from homology"/>
<dbReference type="PANTHER" id="PTHR34136:SF1">
    <property type="entry name" value="UDP-N-ACETYL-D-MANNOSAMINURONIC ACID TRANSFERASE"/>
    <property type="match status" value="1"/>
</dbReference>
<dbReference type="Proteomes" id="UP000051621">
    <property type="component" value="Unassembled WGS sequence"/>
</dbReference>
<dbReference type="AlphaFoldDB" id="A0A0R1MEX6"/>
<dbReference type="GO" id="GO:0071555">
    <property type="term" value="P:cell wall organization"/>
    <property type="evidence" value="ECO:0007669"/>
    <property type="project" value="UniProtKB-KW"/>
</dbReference>
<gene>
    <name evidence="6" type="ORF">FC81_GL000431</name>
</gene>
<dbReference type="GO" id="GO:0019350">
    <property type="term" value="P:teichoic acid biosynthetic process"/>
    <property type="evidence" value="ECO:0007669"/>
    <property type="project" value="UniProtKB-UniRule"/>
</dbReference>
<dbReference type="PATRIC" id="fig|1423731.3.peg.445"/>
<evidence type="ECO:0000256" key="2">
    <source>
        <dbReference type="ARBA" id="ARBA00022679"/>
    </source>
</evidence>
<dbReference type="EC" id="2.4.1.187" evidence="5"/>
<dbReference type="InterPro" id="IPR034714">
    <property type="entry name" value="TagA_TarA"/>
</dbReference>
<dbReference type="OrthoDB" id="9771846at2"/>
<dbReference type="HAMAP" id="MF_02070">
    <property type="entry name" value="TagA_TarA"/>
    <property type="match status" value="1"/>
</dbReference>
<sequence>MSYPQVDILGVKFTKITNHELLEQLKKDSLLHKNRFVVTANPEIVLFARQNPKYTSILNTADYTTADGIGIIKGARILNRPLPERVTGYDTLLALLSFANEQQKRVYFLGAQPTVITKMIAKIKRKYPKLIIAGYHDGYFRDEEAVAHDIRQAAPDFVFVALGFPKQEFFIDTYRHSSQAIWMGVGGSFDVLAGVTRRAPLFWQKHHLEWFYRLLQEPSRLGRMLALPHYLLLIFQTKFLNNKKS</sequence>
<dbReference type="EMBL" id="AZEF01000009">
    <property type="protein sequence ID" value="KRL02787.1"/>
    <property type="molecule type" value="Genomic_DNA"/>
</dbReference>
<evidence type="ECO:0000256" key="5">
    <source>
        <dbReference type="HAMAP-Rule" id="MF_02070"/>
    </source>
</evidence>
<evidence type="ECO:0000256" key="3">
    <source>
        <dbReference type="ARBA" id="ARBA00022944"/>
    </source>
</evidence>
<dbReference type="UniPathway" id="UPA00632"/>
<accession>A0A0R1MEX6</accession>
<evidence type="ECO:0000313" key="6">
    <source>
        <dbReference type="EMBL" id="KRL02787.1"/>
    </source>
</evidence>
<evidence type="ECO:0000256" key="4">
    <source>
        <dbReference type="ARBA" id="ARBA00023316"/>
    </source>
</evidence>
<dbReference type="GO" id="GO:0047244">
    <property type="term" value="F:N-acetylglucosaminyldiphosphoundecaprenol N-acetyl-beta-D-mannosaminyltransferase activity"/>
    <property type="evidence" value="ECO:0007669"/>
    <property type="project" value="UniProtKB-UniRule"/>
</dbReference>
<protein>
    <recommendedName>
        <fullName evidence="5">N-acetylglucosaminyldiphosphoundecaprenol N-acetyl-beta-D-mannosaminyltransferase</fullName>
        <ecNumber evidence="5">2.4.1.187</ecNumber>
    </recommendedName>
    <alternativeName>
        <fullName evidence="5">N-acetylmannosaminyltransferase</fullName>
    </alternativeName>
    <alternativeName>
        <fullName evidence="5">UDP-N-acetylmannosamine transferase</fullName>
    </alternativeName>
    <alternativeName>
        <fullName evidence="5">UDP-N-acetylmannosamine:N-acetylglucosaminyl pyrophosphorylundecaprenol N-acetylmannosaminyltransferase</fullName>
    </alternativeName>
</protein>